<name>A0A6J5RR62_9CAUD</name>
<sequence length="21" mass="2384">MMITTETVIHDYIVSKGAFAR</sequence>
<gene>
    <name evidence="1" type="ORF">UFOVP1279_1</name>
</gene>
<proteinExistence type="predicted"/>
<dbReference type="EMBL" id="LR797224">
    <property type="protein sequence ID" value="CAB4194845.1"/>
    <property type="molecule type" value="Genomic_DNA"/>
</dbReference>
<protein>
    <submittedName>
        <fullName evidence="1">Uncharacterized protein</fullName>
    </submittedName>
</protein>
<organism evidence="1">
    <name type="scientific">uncultured Caudovirales phage</name>
    <dbReference type="NCBI Taxonomy" id="2100421"/>
    <lineage>
        <taxon>Viruses</taxon>
        <taxon>Duplodnaviria</taxon>
        <taxon>Heunggongvirae</taxon>
        <taxon>Uroviricota</taxon>
        <taxon>Caudoviricetes</taxon>
        <taxon>Peduoviridae</taxon>
        <taxon>Maltschvirus</taxon>
        <taxon>Maltschvirus maltsch</taxon>
    </lineage>
</organism>
<accession>A0A6J5RR62</accession>
<evidence type="ECO:0000313" key="1">
    <source>
        <dbReference type="EMBL" id="CAB4194845.1"/>
    </source>
</evidence>
<feature type="non-terminal residue" evidence="1">
    <location>
        <position position="21"/>
    </location>
</feature>
<reference evidence="1" key="1">
    <citation type="submission" date="2020-05" db="EMBL/GenBank/DDBJ databases">
        <authorList>
            <person name="Chiriac C."/>
            <person name="Salcher M."/>
            <person name="Ghai R."/>
            <person name="Kavagutti S V."/>
        </authorList>
    </citation>
    <scope>NUCLEOTIDE SEQUENCE</scope>
</reference>